<dbReference type="GO" id="GO:0006772">
    <property type="term" value="P:thiamine metabolic process"/>
    <property type="evidence" value="ECO:0007669"/>
    <property type="project" value="InterPro"/>
</dbReference>
<evidence type="ECO:0000256" key="1">
    <source>
        <dbReference type="ARBA" id="ARBA00005078"/>
    </source>
</evidence>
<dbReference type="NCBIfam" id="TIGR01378">
    <property type="entry name" value="thi_PPkinase"/>
    <property type="match status" value="1"/>
</dbReference>
<dbReference type="InterPro" id="IPR007371">
    <property type="entry name" value="TPK_catalytic"/>
</dbReference>
<dbReference type="PANTHER" id="PTHR13622">
    <property type="entry name" value="THIAMIN PYROPHOSPHOKINASE"/>
    <property type="match status" value="1"/>
</dbReference>
<dbReference type="FunFam" id="2.60.120.320:FF:000001">
    <property type="entry name" value="Thiamine pyrophosphokinase"/>
    <property type="match status" value="1"/>
</dbReference>
<evidence type="ECO:0000256" key="3">
    <source>
        <dbReference type="ARBA" id="ARBA00022679"/>
    </source>
</evidence>
<dbReference type="Gene3D" id="2.60.120.320">
    <property type="entry name" value="Thiamin pyrophosphokinase, thiamin-binding domain"/>
    <property type="match status" value="1"/>
</dbReference>
<dbReference type="GO" id="GO:0009229">
    <property type="term" value="P:thiamine diphosphate biosynthetic process"/>
    <property type="evidence" value="ECO:0007669"/>
    <property type="project" value="UniProtKB-UniRule"/>
</dbReference>
<comment type="similarity">
    <text evidence="2 7">Belongs to the thiamine pyrophosphokinase family.</text>
</comment>
<gene>
    <name evidence="9" type="ORF">FSP39_005263</name>
</gene>
<dbReference type="InterPro" id="IPR016966">
    <property type="entry name" value="Thiamin_pyrophosphokinase_euk"/>
</dbReference>
<comment type="pathway">
    <text evidence="1 7">Cofactor biosynthesis; thiamine diphosphate biosynthesis; thiamine diphosphate from thiamine: step 1/1.</text>
</comment>
<dbReference type="FunFam" id="3.40.50.10240:FF:000006">
    <property type="entry name" value="Thiamin pyrophosphokinase 1"/>
    <property type="match status" value="1"/>
</dbReference>
<dbReference type="InterPro" id="IPR036759">
    <property type="entry name" value="TPK_catalytic_sf"/>
</dbReference>
<keyword evidence="10" id="KW-1185">Reference proteome</keyword>
<accession>A0AA88XJJ5</accession>
<dbReference type="InterPro" id="IPR006282">
    <property type="entry name" value="Thi_PPkinase"/>
</dbReference>
<evidence type="ECO:0000256" key="4">
    <source>
        <dbReference type="ARBA" id="ARBA00022741"/>
    </source>
</evidence>
<feature type="domain" description="Thiamin pyrophosphokinase thiamin-binding" evidence="8">
    <location>
        <begin position="197"/>
        <end position="266"/>
    </location>
</feature>
<evidence type="ECO:0000313" key="9">
    <source>
        <dbReference type="EMBL" id="KAK3085555.1"/>
    </source>
</evidence>
<evidence type="ECO:0000256" key="5">
    <source>
        <dbReference type="ARBA" id="ARBA00022777"/>
    </source>
</evidence>
<dbReference type="EC" id="2.7.6.2" evidence="7"/>
<dbReference type="Proteomes" id="UP001186944">
    <property type="component" value="Unassembled WGS sequence"/>
</dbReference>
<comment type="caution">
    <text evidence="9">The sequence shown here is derived from an EMBL/GenBank/DDBJ whole genome shotgun (WGS) entry which is preliminary data.</text>
</comment>
<dbReference type="SUPFAM" id="SSF63999">
    <property type="entry name" value="Thiamin pyrophosphokinase, catalytic domain"/>
    <property type="match status" value="1"/>
</dbReference>
<keyword evidence="6 7" id="KW-0067">ATP-binding</keyword>
<dbReference type="GO" id="GO:0004788">
    <property type="term" value="F:thiamine diphosphokinase activity"/>
    <property type="evidence" value="ECO:0007669"/>
    <property type="project" value="UniProtKB-UniRule"/>
</dbReference>
<evidence type="ECO:0000313" key="10">
    <source>
        <dbReference type="Proteomes" id="UP001186944"/>
    </source>
</evidence>
<protein>
    <recommendedName>
        <fullName evidence="7">Thiamine pyrophosphokinase</fullName>
        <ecNumber evidence="7">2.7.6.2</ecNumber>
    </recommendedName>
</protein>
<dbReference type="AlphaFoldDB" id="A0AA88XJJ5"/>
<evidence type="ECO:0000256" key="7">
    <source>
        <dbReference type="PIRNR" id="PIRNR031057"/>
    </source>
</evidence>
<keyword evidence="5 7" id="KW-0418">Kinase</keyword>
<dbReference type="GO" id="GO:0005524">
    <property type="term" value="F:ATP binding"/>
    <property type="evidence" value="ECO:0007669"/>
    <property type="project" value="UniProtKB-UniRule"/>
</dbReference>
<dbReference type="EMBL" id="VSWD01000012">
    <property type="protein sequence ID" value="KAK3085555.1"/>
    <property type="molecule type" value="Genomic_DNA"/>
</dbReference>
<proteinExistence type="inferred from homology"/>
<sequence length="276" mass="30938">MLKVYDGRRTPHYDNSSLEPLAQNACYKRSALKCPIDSYYSSPDIPIALIILNQPLALPRKHFDTLWKKASTTLVTDGAANRLYEYLGTERDNYIPQRLSGDFDSIKPEVKQFYKDKGSEIIPTPDQDYTDFTKGLTIVSDVIKDKEVGQIIVLGSYGGRMDHVMANIDTLCQAEKLTKVKVLLLGEDQVTFLLNKGSHKIYITDKYSVDWCGLIPMGAPCKCITTTGLKWNLENQGMQFGELISTSNIPSFQGEGVVTVDTDAPLLWTMGYTMKE</sequence>
<dbReference type="SUPFAM" id="SSF63862">
    <property type="entry name" value="Thiamin pyrophosphokinase, substrate-binding domain"/>
    <property type="match status" value="1"/>
</dbReference>
<evidence type="ECO:0000256" key="2">
    <source>
        <dbReference type="ARBA" id="ARBA00006785"/>
    </source>
</evidence>
<keyword evidence="3 7" id="KW-0808">Transferase</keyword>
<dbReference type="InterPro" id="IPR036371">
    <property type="entry name" value="TPK_B1-bd_sf"/>
</dbReference>
<dbReference type="GO" id="GO:0030975">
    <property type="term" value="F:thiamine binding"/>
    <property type="evidence" value="ECO:0007669"/>
    <property type="project" value="UniProtKB-UniRule"/>
</dbReference>
<dbReference type="Pfam" id="PF04263">
    <property type="entry name" value="TPK_catalytic"/>
    <property type="match status" value="1"/>
</dbReference>
<comment type="catalytic activity">
    <reaction evidence="7">
        <text>thiamine + ATP = thiamine diphosphate + AMP + H(+)</text>
        <dbReference type="Rhea" id="RHEA:11576"/>
        <dbReference type="ChEBI" id="CHEBI:15378"/>
        <dbReference type="ChEBI" id="CHEBI:18385"/>
        <dbReference type="ChEBI" id="CHEBI:30616"/>
        <dbReference type="ChEBI" id="CHEBI:58937"/>
        <dbReference type="ChEBI" id="CHEBI:456215"/>
    </reaction>
</comment>
<dbReference type="PANTHER" id="PTHR13622:SF8">
    <property type="entry name" value="THIAMIN PYROPHOSPHOKINASE 1"/>
    <property type="match status" value="1"/>
</dbReference>
<reference evidence="9" key="1">
    <citation type="submission" date="2019-08" db="EMBL/GenBank/DDBJ databases">
        <title>The improved chromosome-level genome for the pearl oyster Pinctada fucata martensii using PacBio sequencing and Hi-C.</title>
        <authorList>
            <person name="Zheng Z."/>
        </authorList>
    </citation>
    <scope>NUCLEOTIDE SEQUENCE</scope>
    <source>
        <strain evidence="9">ZZ-2019</strain>
        <tissue evidence="9">Adductor muscle</tissue>
    </source>
</reference>
<dbReference type="PIRSF" id="PIRSF031057">
    <property type="entry name" value="Thiamin_pyrophosphokinase"/>
    <property type="match status" value="1"/>
</dbReference>
<dbReference type="GO" id="GO:0016301">
    <property type="term" value="F:kinase activity"/>
    <property type="evidence" value="ECO:0007669"/>
    <property type="project" value="UniProtKB-UniRule"/>
</dbReference>
<name>A0AA88XJJ5_PINIB</name>
<dbReference type="Pfam" id="PF04265">
    <property type="entry name" value="TPK_B1_binding"/>
    <property type="match status" value="1"/>
</dbReference>
<dbReference type="CDD" id="cd07995">
    <property type="entry name" value="TPK"/>
    <property type="match status" value="1"/>
</dbReference>
<organism evidence="9 10">
    <name type="scientific">Pinctada imbricata</name>
    <name type="common">Atlantic pearl-oyster</name>
    <name type="synonym">Pinctada martensii</name>
    <dbReference type="NCBI Taxonomy" id="66713"/>
    <lineage>
        <taxon>Eukaryota</taxon>
        <taxon>Metazoa</taxon>
        <taxon>Spiralia</taxon>
        <taxon>Lophotrochozoa</taxon>
        <taxon>Mollusca</taxon>
        <taxon>Bivalvia</taxon>
        <taxon>Autobranchia</taxon>
        <taxon>Pteriomorphia</taxon>
        <taxon>Pterioida</taxon>
        <taxon>Pterioidea</taxon>
        <taxon>Pteriidae</taxon>
        <taxon>Pinctada</taxon>
    </lineage>
</organism>
<dbReference type="SMART" id="SM00983">
    <property type="entry name" value="TPK_B1_binding"/>
    <property type="match status" value="1"/>
</dbReference>
<dbReference type="Gene3D" id="3.40.50.10240">
    <property type="entry name" value="Thiamin pyrophosphokinase, catalytic domain"/>
    <property type="match status" value="1"/>
</dbReference>
<evidence type="ECO:0000256" key="6">
    <source>
        <dbReference type="ARBA" id="ARBA00022840"/>
    </source>
</evidence>
<keyword evidence="4 7" id="KW-0547">Nucleotide-binding</keyword>
<evidence type="ECO:0000259" key="8">
    <source>
        <dbReference type="SMART" id="SM00983"/>
    </source>
</evidence>
<dbReference type="InterPro" id="IPR007373">
    <property type="entry name" value="Thiamin_PyroPKinase_B1-bd"/>
</dbReference>